<name>A0A2A5WRT2_9GAMM</name>
<dbReference type="Gene3D" id="2.60.300.12">
    <property type="entry name" value="HesB-like domain"/>
    <property type="match status" value="1"/>
</dbReference>
<accession>A0A2A5WRT2</accession>
<feature type="domain" description="Core" evidence="2">
    <location>
        <begin position="16"/>
        <end position="116"/>
    </location>
</feature>
<dbReference type="GO" id="GO:0051537">
    <property type="term" value="F:2 iron, 2 sulfur cluster binding"/>
    <property type="evidence" value="ECO:0007669"/>
    <property type="project" value="UniProtKB-ARBA"/>
</dbReference>
<dbReference type="Proteomes" id="UP000219327">
    <property type="component" value="Unassembled WGS sequence"/>
</dbReference>
<evidence type="ECO:0000256" key="1">
    <source>
        <dbReference type="ARBA" id="ARBA00006718"/>
    </source>
</evidence>
<evidence type="ECO:0000313" key="3">
    <source>
        <dbReference type="EMBL" id="PDH39199.1"/>
    </source>
</evidence>
<gene>
    <name evidence="3" type="ORF">CNE99_06110</name>
</gene>
<organism evidence="3 4">
    <name type="scientific">OM182 bacterium MED-G24</name>
    <dbReference type="NCBI Taxonomy" id="1986255"/>
    <lineage>
        <taxon>Bacteria</taxon>
        <taxon>Pseudomonadati</taxon>
        <taxon>Pseudomonadota</taxon>
        <taxon>Gammaproteobacteria</taxon>
        <taxon>OMG group</taxon>
        <taxon>OM182 clade</taxon>
    </lineage>
</organism>
<dbReference type="AlphaFoldDB" id="A0A2A5WRT2"/>
<dbReference type="Pfam" id="PF01521">
    <property type="entry name" value="Fe-S_biosyn"/>
    <property type="match status" value="1"/>
</dbReference>
<dbReference type="SUPFAM" id="SSF89360">
    <property type="entry name" value="HesB-like domain"/>
    <property type="match status" value="1"/>
</dbReference>
<dbReference type="InterPro" id="IPR035903">
    <property type="entry name" value="HesB-like_dom_sf"/>
</dbReference>
<protein>
    <submittedName>
        <fullName evidence="3">Iron-sulfur cluster assembly accessory protein</fullName>
    </submittedName>
</protein>
<proteinExistence type="inferred from homology"/>
<evidence type="ECO:0000313" key="4">
    <source>
        <dbReference type="Proteomes" id="UP000219327"/>
    </source>
</evidence>
<dbReference type="InterPro" id="IPR016092">
    <property type="entry name" value="ATAP"/>
</dbReference>
<dbReference type="NCBIfam" id="TIGR00049">
    <property type="entry name" value="iron-sulfur cluster assembly accessory protein"/>
    <property type="match status" value="1"/>
</dbReference>
<comment type="caution">
    <text evidence="3">The sequence shown here is derived from an EMBL/GenBank/DDBJ whole genome shotgun (WGS) entry which is preliminary data.</text>
</comment>
<evidence type="ECO:0000259" key="2">
    <source>
        <dbReference type="Pfam" id="PF01521"/>
    </source>
</evidence>
<dbReference type="EMBL" id="NTKD01000028">
    <property type="protein sequence ID" value="PDH39199.1"/>
    <property type="molecule type" value="Genomic_DNA"/>
</dbReference>
<dbReference type="PANTHER" id="PTHR10072:SF41">
    <property type="entry name" value="IRON-SULFUR CLUSTER ASSEMBLY 1 HOMOLOG, MITOCHONDRIAL"/>
    <property type="match status" value="1"/>
</dbReference>
<dbReference type="PANTHER" id="PTHR10072">
    <property type="entry name" value="IRON-SULFUR CLUSTER ASSEMBLY PROTEIN"/>
    <property type="match status" value="1"/>
</dbReference>
<dbReference type="InterPro" id="IPR000361">
    <property type="entry name" value="ATAP_core_dom"/>
</dbReference>
<dbReference type="GO" id="GO:0016226">
    <property type="term" value="P:iron-sulfur cluster assembly"/>
    <property type="evidence" value="ECO:0007669"/>
    <property type="project" value="InterPro"/>
</dbReference>
<reference evidence="3 4" key="1">
    <citation type="submission" date="2017-08" db="EMBL/GenBank/DDBJ databases">
        <title>Fine stratification of microbial communities through a metagenomic profile of the photic zone.</title>
        <authorList>
            <person name="Haro-Moreno J.M."/>
            <person name="Lopez-Perez M."/>
            <person name="De La Torre J."/>
            <person name="Picazo A."/>
            <person name="Camacho A."/>
            <person name="Rodriguez-Valera F."/>
        </authorList>
    </citation>
    <scope>NUCLEOTIDE SEQUENCE [LARGE SCALE GENOMIC DNA]</scope>
    <source>
        <strain evidence="3">MED-G24</strain>
    </source>
</reference>
<dbReference type="InterPro" id="IPR050322">
    <property type="entry name" value="Fe-S_cluster_asmbl/transfer"/>
</dbReference>
<dbReference type="GO" id="GO:0005829">
    <property type="term" value="C:cytosol"/>
    <property type="evidence" value="ECO:0007669"/>
    <property type="project" value="TreeGrafter"/>
</dbReference>
<comment type="similarity">
    <text evidence="1">Belongs to the HesB/IscA family.</text>
</comment>
<sequence>MSVETYSPDADPSETISVSASAAKHFESQLARSGHRGVRITLKESGCSGYMYDIAEVDEPASGDITMPLENGVQVYLDALHAAALRGTEVDYTRDGLNQNLRFNNPNATDACGCGESFNIDLSETSADSH</sequence>